<evidence type="ECO:0000256" key="10">
    <source>
        <dbReference type="ARBA" id="ARBA00023242"/>
    </source>
</evidence>
<feature type="domain" description="C2H2-type" evidence="12">
    <location>
        <begin position="137"/>
        <end position="164"/>
    </location>
</feature>
<dbReference type="InterPro" id="IPR013087">
    <property type="entry name" value="Znf_C2H2_type"/>
</dbReference>
<dbReference type="AlphaFoldDB" id="A0A7R9FF47"/>
<dbReference type="PROSITE" id="PS00028">
    <property type="entry name" value="ZINC_FINGER_C2H2_1"/>
    <property type="match status" value="6"/>
</dbReference>
<dbReference type="InterPro" id="IPR036236">
    <property type="entry name" value="Znf_C2H2_sf"/>
</dbReference>
<keyword evidence="8" id="KW-0238">DNA-binding</keyword>
<evidence type="ECO:0000256" key="7">
    <source>
        <dbReference type="ARBA" id="ARBA00023015"/>
    </source>
</evidence>
<comment type="subcellular location">
    <subcellularLocation>
        <location evidence="1">Nucleus</location>
    </subcellularLocation>
</comment>
<dbReference type="Pfam" id="PF00096">
    <property type="entry name" value="zf-C2H2"/>
    <property type="match status" value="7"/>
</dbReference>
<dbReference type="FunFam" id="3.30.160.60:FF:000495">
    <property type="entry name" value="zinc finger protein 668"/>
    <property type="match status" value="1"/>
</dbReference>
<dbReference type="PANTHER" id="PTHR24409">
    <property type="entry name" value="ZINC FINGER PROTEIN 142"/>
    <property type="match status" value="1"/>
</dbReference>
<dbReference type="GO" id="GO:0008270">
    <property type="term" value="F:zinc ion binding"/>
    <property type="evidence" value="ECO:0007669"/>
    <property type="project" value="UniProtKB-KW"/>
</dbReference>
<sequence>MTTTSTYTSWTARGHSPAFVVLGGSAGPLYHCSVQVQPEGSVYMSGLHEIKLYPPHRPMDVKLQYLKEESLDVGTIESVNKNSEKFLQVDIDGCSDTSSRVSCLIDENSGHSFHEDRLDNLVNSQIGSKNGLPKGTWFCKVCFKTFSQQANLATHERIHRGERPFCCTICLKTFTQQCNLWKHVRTHTGERPFVCKVCHRAFSQQANLAKHMSIHTGERPYQCHFCPKAFTQRVNQVKHERTHTGERPYSCRFCGKRFTQQSNMEKHERVHTGDKPYDCKTCSRSFTQQSNLTKHMAVHYKNKPFRCQNCVKSYTQKSNLIKHAKKCPCVEVT</sequence>
<feature type="domain" description="C2H2-type" evidence="12">
    <location>
        <begin position="221"/>
        <end position="248"/>
    </location>
</feature>
<dbReference type="FunFam" id="3.30.160.60:FF:000110">
    <property type="entry name" value="Zinc finger protein-like"/>
    <property type="match status" value="1"/>
</dbReference>
<keyword evidence="6" id="KW-0862">Zinc</keyword>
<dbReference type="GO" id="GO:0000977">
    <property type="term" value="F:RNA polymerase II transcription regulatory region sequence-specific DNA binding"/>
    <property type="evidence" value="ECO:0007669"/>
    <property type="project" value="TreeGrafter"/>
</dbReference>
<gene>
    <name evidence="13" type="ORF">TTEB3V08_LOCUS460</name>
</gene>
<keyword evidence="3" id="KW-0479">Metal-binding</keyword>
<dbReference type="PANTHER" id="PTHR24409:SF295">
    <property type="entry name" value="AZ2-RELATED"/>
    <property type="match status" value="1"/>
</dbReference>
<dbReference type="Gene3D" id="3.30.160.60">
    <property type="entry name" value="Classic Zinc Finger"/>
    <property type="match status" value="7"/>
</dbReference>
<evidence type="ECO:0000256" key="9">
    <source>
        <dbReference type="ARBA" id="ARBA00023163"/>
    </source>
</evidence>
<comment type="similarity">
    <text evidence="2">Belongs to the krueppel C2H2-type zinc-finger protein family.</text>
</comment>
<evidence type="ECO:0000256" key="8">
    <source>
        <dbReference type="ARBA" id="ARBA00023125"/>
    </source>
</evidence>
<evidence type="ECO:0000256" key="11">
    <source>
        <dbReference type="PROSITE-ProRule" id="PRU00042"/>
    </source>
</evidence>
<name>A0A7R9FF47_9NEOP</name>
<reference evidence="13" key="1">
    <citation type="submission" date="2020-11" db="EMBL/GenBank/DDBJ databases">
        <authorList>
            <person name="Tran Van P."/>
        </authorList>
    </citation>
    <scope>NUCLEOTIDE SEQUENCE</scope>
</reference>
<feature type="domain" description="C2H2-type" evidence="12">
    <location>
        <begin position="277"/>
        <end position="304"/>
    </location>
</feature>
<dbReference type="FunFam" id="3.30.160.60:FF:000663">
    <property type="entry name" value="Zinc finger protein 45"/>
    <property type="match status" value="1"/>
</dbReference>
<keyword evidence="4" id="KW-0677">Repeat</keyword>
<dbReference type="FunFam" id="3.30.160.60:FF:001506">
    <property type="entry name" value="Zinc finger protein"/>
    <property type="match status" value="1"/>
</dbReference>
<evidence type="ECO:0000256" key="5">
    <source>
        <dbReference type="ARBA" id="ARBA00022771"/>
    </source>
</evidence>
<dbReference type="FunFam" id="3.30.160.60:FF:001498">
    <property type="entry name" value="Zinc finger protein 404"/>
    <property type="match status" value="1"/>
</dbReference>
<evidence type="ECO:0000256" key="1">
    <source>
        <dbReference type="ARBA" id="ARBA00004123"/>
    </source>
</evidence>
<dbReference type="GO" id="GO:0045892">
    <property type="term" value="P:negative regulation of DNA-templated transcription"/>
    <property type="evidence" value="ECO:0007669"/>
    <property type="project" value="UniProtKB-ARBA"/>
</dbReference>
<feature type="domain" description="C2H2-type" evidence="12">
    <location>
        <begin position="305"/>
        <end position="325"/>
    </location>
</feature>
<accession>A0A7R9FF47</accession>
<evidence type="ECO:0000256" key="4">
    <source>
        <dbReference type="ARBA" id="ARBA00022737"/>
    </source>
</evidence>
<dbReference type="FunFam" id="3.30.160.60:FF:002343">
    <property type="entry name" value="Zinc finger protein 33A"/>
    <property type="match status" value="1"/>
</dbReference>
<protein>
    <recommendedName>
        <fullName evidence="12">C2H2-type domain-containing protein</fullName>
    </recommendedName>
</protein>
<evidence type="ECO:0000259" key="12">
    <source>
        <dbReference type="PROSITE" id="PS50157"/>
    </source>
</evidence>
<dbReference type="SUPFAM" id="SSF57667">
    <property type="entry name" value="beta-beta-alpha zinc fingers"/>
    <property type="match status" value="4"/>
</dbReference>
<evidence type="ECO:0000256" key="6">
    <source>
        <dbReference type="ARBA" id="ARBA00022833"/>
    </source>
</evidence>
<dbReference type="GO" id="GO:0000981">
    <property type="term" value="F:DNA-binding transcription factor activity, RNA polymerase II-specific"/>
    <property type="evidence" value="ECO:0007669"/>
    <property type="project" value="TreeGrafter"/>
</dbReference>
<dbReference type="GO" id="GO:0005634">
    <property type="term" value="C:nucleus"/>
    <property type="evidence" value="ECO:0007669"/>
    <property type="project" value="UniProtKB-SubCell"/>
</dbReference>
<evidence type="ECO:0000256" key="3">
    <source>
        <dbReference type="ARBA" id="ARBA00022723"/>
    </source>
</evidence>
<dbReference type="EMBL" id="OE000066">
    <property type="protein sequence ID" value="CAD7452275.1"/>
    <property type="molecule type" value="Genomic_DNA"/>
</dbReference>
<dbReference type="PROSITE" id="PS50157">
    <property type="entry name" value="ZINC_FINGER_C2H2_2"/>
    <property type="match status" value="7"/>
</dbReference>
<proteinExistence type="inferred from homology"/>
<keyword evidence="7" id="KW-0805">Transcription regulation</keyword>
<evidence type="ECO:0000313" key="13">
    <source>
        <dbReference type="EMBL" id="CAD7452275.1"/>
    </source>
</evidence>
<evidence type="ECO:0000256" key="2">
    <source>
        <dbReference type="ARBA" id="ARBA00006991"/>
    </source>
</evidence>
<keyword evidence="5 11" id="KW-0863">Zinc-finger</keyword>
<keyword evidence="10" id="KW-0539">Nucleus</keyword>
<feature type="domain" description="C2H2-type" evidence="12">
    <location>
        <begin position="193"/>
        <end position="220"/>
    </location>
</feature>
<feature type="domain" description="C2H2-type" evidence="12">
    <location>
        <begin position="165"/>
        <end position="192"/>
    </location>
</feature>
<dbReference type="FunFam" id="3.30.160.60:FF:000303">
    <property type="entry name" value="Zinc finger protein 41"/>
    <property type="match status" value="1"/>
</dbReference>
<organism evidence="13">
    <name type="scientific">Timema tahoe</name>
    <dbReference type="NCBI Taxonomy" id="61484"/>
    <lineage>
        <taxon>Eukaryota</taxon>
        <taxon>Metazoa</taxon>
        <taxon>Ecdysozoa</taxon>
        <taxon>Arthropoda</taxon>
        <taxon>Hexapoda</taxon>
        <taxon>Insecta</taxon>
        <taxon>Pterygota</taxon>
        <taxon>Neoptera</taxon>
        <taxon>Polyneoptera</taxon>
        <taxon>Phasmatodea</taxon>
        <taxon>Timematodea</taxon>
        <taxon>Timematoidea</taxon>
        <taxon>Timematidae</taxon>
        <taxon>Timema</taxon>
    </lineage>
</organism>
<feature type="domain" description="C2H2-type" evidence="12">
    <location>
        <begin position="249"/>
        <end position="276"/>
    </location>
</feature>
<keyword evidence="9" id="KW-0804">Transcription</keyword>
<dbReference type="SMART" id="SM00355">
    <property type="entry name" value="ZnF_C2H2"/>
    <property type="match status" value="7"/>
</dbReference>